<name>A0A9D1ERV7_9FIRM</name>
<comment type="caution">
    <text evidence="1">The sequence shown here is derived from an EMBL/GenBank/DDBJ whole genome shotgun (WGS) entry which is preliminary data.</text>
</comment>
<evidence type="ECO:0000313" key="1">
    <source>
        <dbReference type="EMBL" id="HIS30704.1"/>
    </source>
</evidence>
<reference evidence="1" key="2">
    <citation type="journal article" date="2021" name="PeerJ">
        <title>Extensive microbial diversity within the chicken gut microbiome revealed by metagenomics and culture.</title>
        <authorList>
            <person name="Gilroy R."/>
            <person name="Ravi A."/>
            <person name="Getino M."/>
            <person name="Pursley I."/>
            <person name="Horton D.L."/>
            <person name="Alikhan N.F."/>
            <person name="Baker D."/>
            <person name="Gharbi K."/>
            <person name="Hall N."/>
            <person name="Watson M."/>
            <person name="Adriaenssens E.M."/>
            <person name="Foster-Nyarko E."/>
            <person name="Jarju S."/>
            <person name="Secka A."/>
            <person name="Antonio M."/>
            <person name="Oren A."/>
            <person name="Chaudhuri R.R."/>
            <person name="La Ragione R."/>
            <person name="Hildebrand F."/>
            <person name="Pallen M.J."/>
        </authorList>
    </citation>
    <scope>NUCLEOTIDE SEQUENCE</scope>
    <source>
        <strain evidence="1">CHK190-19873</strain>
    </source>
</reference>
<accession>A0A9D1ERV7</accession>
<organism evidence="1 2">
    <name type="scientific">Candidatus Limivivens intestinipullorum</name>
    <dbReference type="NCBI Taxonomy" id="2840858"/>
    <lineage>
        <taxon>Bacteria</taxon>
        <taxon>Bacillati</taxon>
        <taxon>Bacillota</taxon>
        <taxon>Clostridia</taxon>
        <taxon>Lachnospirales</taxon>
        <taxon>Lachnospiraceae</taxon>
        <taxon>Lachnospiraceae incertae sedis</taxon>
        <taxon>Candidatus Limivivens</taxon>
    </lineage>
</organism>
<dbReference type="EMBL" id="DVIQ01000022">
    <property type="protein sequence ID" value="HIS30704.1"/>
    <property type="molecule type" value="Genomic_DNA"/>
</dbReference>
<proteinExistence type="predicted"/>
<protein>
    <submittedName>
        <fullName evidence="1">Uncharacterized protein</fullName>
    </submittedName>
</protein>
<dbReference type="AlphaFoldDB" id="A0A9D1ERV7"/>
<gene>
    <name evidence="1" type="ORF">IAB44_04015</name>
</gene>
<reference evidence="1" key="1">
    <citation type="submission" date="2020-10" db="EMBL/GenBank/DDBJ databases">
        <authorList>
            <person name="Gilroy R."/>
        </authorList>
    </citation>
    <scope>NUCLEOTIDE SEQUENCE</scope>
    <source>
        <strain evidence="1">CHK190-19873</strain>
    </source>
</reference>
<sequence>MNVNAQNTEAIPWKVYFYGGFWGHHGRDHAGTEIPVNHTFDWEGEEWFVPAVYACGQGLVMDLFCKVSKEDVEVFAHKWNLSPESRSDDFDQELVENIEAENPLNSHFRPSLMLNGKELPLLHTCGMAWNPVFPEGNDPETKAVLAHYGFAPSFGWNICRAYFSWATKKKPRIKCLQLTLNPLAVPVPGPHFTVQKPGDSFSFTHPITGTTHTLTVQSLEPLELDEKALESEPFGEWLFPSHGLALYYKISPGLPDRAVTVTDCVSSDAPIHKGHASSGFEARPSGCAAIGIIGGADGPTSIFLAGKETQPKGGVLACSALHFQPVSRVEWRIVFHEKRKGSITTLFSA</sequence>
<dbReference type="Proteomes" id="UP000823935">
    <property type="component" value="Unassembled WGS sequence"/>
</dbReference>
<evidence type="ECO:0000313" key="2">
    <source>
        <dbReference type="Proteomes" id="UP000823935"/>
    </source>
</evidence>